<dbReference type="Gene3D" id="3.40.1550.20">
    <property type="entry name" value="Transcriptional regulator MraZ domain"/>
    <property type="match status" value="1"/>
</dbReference>
<comment type="subcellular location">
    <subcellularLocation>
        <location evidence="7">Cytoplasm</location>
        <location evidence="7">Nucleoid</location>
    </subcellularLocation>
</comment>
<organism evidence="9 10">
    <name type="scientific">Nostocoides veronense</name>
    <dbReference type="NCBI Taxonomy" id="330836"/>
    <lineage>
        <taxon>Bacteria</taxon>
        <taxon>Bacillati</taxon>
        <taxon>Actinomycetota</taxon>
        <taxon>Actinomycetes</taxon>
        <taxon>Micrococcales</taxon>
        <taxon>Intrasporangiaceae</taxon>
        <taxon>Nostocoides</taxon>
    </lineage>
</organism>
<evidence type="ECO:0000259" key="8">
    <source>
        <dbReference type="PROSITE" id="PS51740"/>
    </source>
</evidence>
<evidence type="ECO:0000313" key="9">
    <source>
        <dbReference type="EMBL" id="GAA1783462.1"/>
    </source>
</evidence>
<comment type="subunit">
    <text evidence="7">Forms oligomers.</text>
</comment>
<protein>
    <recommendedName>
        <fullName evidence="1 7">Transcriptional regulator MraZ</fullName>
    </recommendedName>
</protein>
<dbReference type="InterPro" id="IPR038619">
    <property type="entry name" value="MraZ_sf"/>
</dbReference>
<evidence type="ECO:0000256" key="2">
    <source>
        <dbReference type="ARBA" id="ARBA00022490"/>
    </source>
</evidence>
<evidence type="ECO:0000256" key="3">
    <source>
        <dbReference type="ARBA" id="ARBA00022737"/>
    </source>
</evidence>
<name>A0ABN2LCG6_9MICO</name>
<evidence type="ECO:0000256" key="4">
    <source>
        <dbReference type="ARBA" id="ARBA00023015"/>
    </source>
</evidence>
<sequence>MTDVEFMGQHQPRLDDKGRIALPARFRDGLGEQVVVTKGMDRCLTIYPHEVFKERILDRLNMASTASRNVRQLRRALLGHASTETPDRQGRVTIPAVLRQYAGLDKDCIVIGQGHYLEVWDAGSYDEDGSDAVLGDLDEEGVVLL</sequence>
<dbReference type="EMBL" id="BAAAPO010000010">
    <property type="protein sequence ID" value="GAA1783462.1"/>
    <property type="molecule type" value="Genomic_DNA"/>
</dbReference>
<dbReference type="PROSITE" id="PS51740">
    <property type="entry name" value="SPOVT_ABRB"/>
    <property type="match status" value="2"/>
</dbReference>
<dbReference type="HAMAP" id="MF_01008">
    <property type="entry name" value="MraZ"/>
    <property type="match status" value="1"/>
</dbReference>
<evidence type="ECO:0000256" key="7">
    <source>
        <dbReference type="HAMAP-Rule" id="MF_01008"/>
    </source>
</evidence>
<dbReference type="PANTHER" id="PTHR34701">
    <property type="entry name" value="TRANSCRIPTIONAL REGULATOR MRAZ"/>
    <property type="match status" value="1"/>
</dbReference>
<comment type="caution">
    <text evidence="9">The sequence shown here is derived from an EMBL/GenBank/DDBJ whole genome shotgun (WGS) entry which is preliminary data.</text>
</comment>
<dbReference type="InterPro" id="IPR035642">
    <property type="entry name" value="MraZ_N"/>
</dbReference>
<dbReference type="Proteomes" id="UP001499938">
    <property type="component" value="Unassembled WGS sequence"/>
</dbReference>
<feature type="domain" description="SpoVT-AbrB" evidence="8">
    <location>
        <begin position="9"/>
        <end position="51"/>
    </location>
</feature>
<dbReference type="InterPro" id="IPR037914">
    <property type="entry name" value="SpoVT-AbrB_sf"/>
</dbReference>
<keyword evidence="2 7" id="KW-0963">Cytoplasm</keyword>
<dbReference type="InterPro" id="IPR007159">
    <property type="entry name" value="SpoVT-AbrB_dom"/>
</dbReference>
<proteinExistence type="inferred from homology"/>
<evidence type="ECO:0000256" key="1">
    <source>
        <dbReference type="ARBA" id="ARBA00013860"/>
    </source>
</evidence>
<evidence type="ECO:0000313" key="10">
    <source>
        <dbReference type="Proteomes" id="UP001499938"/>
    </source>
</evidence>
<dbReference type="RefSeq" id="WP_344081114.1">
    <property type="nucleotide sequence ID" value="NZ_BAAAPO010000010.1"/>
</dbReference>
<keyword evidence="5 7" id="KW-0238">DNA-binding</keyword>
<keyword evidence="3" id="KW-0677">Repeat</keyword>
<gene>
    <name evidence="7 9" type="primary">mraZ</name>
    <name evidence="9" type="ORF">GCM10009811_06040</name>
</gene>
<keyword evidence="10" id="KW-1185">Reference proteome</keyword>
<dbReference type="InterPro" id="IPR003444">
    <property type="entry name" value="MraZ"/>
</dbReference>
<dbReference type="PANTHER" id="PTHR34701:SF1">
    <property type="entry name" value="TRANSCRIPTIONAL REGULATOR MRAZ"/>
    <property type="match status" value="1"/>
</dbReference>
<keyword evidence="6 7" id="KW-0804">Transcription</keyword>
<dbReference type="CDD" id="cd16321">
    <property type="entry name" value="MraZ_C"/>
    <property type="match status" value="1"/>
</dbReference>
<evidence type="ECO:0000256" key="5">
    <source>
        <dbReference type="ARBA" id="ARBA00023125"/>
    </source>
</evidence>
<accession>A0ABN2LCG6</accession>
<keyword evidence="4 7" id="KW-0805">Transcription regulation</keyword>
<comment type="similarity">
    <text evidence="7">Belongs to the MraZ family.</text>
</comment>
<dbReference type="Pfam" id="PF02381">
    <property type="entry name" value="MraZ"/>
    <property type="match status" value="2"/>
</dbReference>
<dbReference type="NCBIfam" id="TIGR00242">
    <property type="entry name" value="division/cell wall cluster transcriptional repressor MraZ"/>
    <property type="match status" value="1"/>
</dbReference>
<dbReference type="CDD" id="cd16320">
    <property type="entry name" value="MraZ_N"/>
    <property type="match status" value="1"/>
</dbReference>
<dbReference type="InterPro" id="IPR035644">
    <property type="entry name" value="MraZ_C"/>
</dbReference>
<reference evidence="9 10" key="1">
    <citation type="journal article" date="2019" name="Int. J. Syst. Evol. Microbiol.">
        <title>The Global Catalogue of Microorganisms (GCM) 10K type strain sequencing project: providing services to taxonomists for standard genome sequencing and annotation.</title>
        <authorList>
            <consortium name="The Broad Institute Genomics Platform"/>
            <consortium name="The Broad Institute Genome Sequencing Center for Infectious Disease"/>
            <person name="Wu L."/>
            <person name="Ma J."/>
        </authorList>
    </citation>
    <scope>NUCLEOTIDE SEQUENCE [LARGE SCALE GENOMIC DNA]</scope>
    <source>
        <strain evidence="9 10">JCM 15592</strain>
    </source>
</reference>
<evidence type="ECO:0000256" key="6">
    <source>
        <dbReference type="ARBA" id="ARBA00023163"/>
    </source>
</evidence>
<feature type="domain" description="SpoVT-AbrB" evidence="8">
    <location>
        <begin position="81"/>
        <end position="124"/>
    </location>
</feature>
<dbReference type="InterPro" id="IPR020603">
    <property type="entry name" value="MraZ_dom"/>
</dbReference>
<dbReference type="SUPFAM" id="SSF89447">
    <property type="entry name" value="AbrB/MazE/MraZ-like"/>
    <property type="match status" value="1"/>
</dbReference>